<evidence type="ECO:0000313" key="9">
    <source>
        <dbReference type="Proteomes" id="UP001165120"/>
    </source>
</evidence>
<dbReference type="AlphaFoldDB" id="A0A9W6SXY6"/>
<dbReference type="Proteomes" id="UP001165120">
    <property type="component" value="Unassembled WGS sequence"/>
</dbReference>
<evidence type="ECO:0000256" key="1">
    <source>
        <dbReference type="ARBA" id="ARBA00002412"/>
    </source>
</evidence>
<organism evidence="8 9">
    <name type="scientific">Candida boidinii</name>
    <name type="common">Yeast</name>
    <dbReference type="NCBI Taxonomy" id="5477"/>
    <lineage>
        <taxon>Eukaryota</taxon>
        <taxon>Fungi</taxon>
        <taxon>Dikarya</taxon>
        <taxon>Ascomycota</taxon>
        <taxon>Saccharomycotina</taxon>
        <taxon>Pichiomycetes</taxon>
        <taxon>Pichiales</taxon>
        <taxon>Pichiaceae</taxon>
        <taxon>Ogataea</taxon>
        <taxon>Ogataea/Candida clade</taxon>
    </lineage>
</organism>
<proteinExistence type="inferred from homology"/>
<evidence type="ECO:0000256" key="5">
    <source>
        <dbReference type="ARBA" id="ARBA00019258"/>
    </source>
</evidence>
<evidence type="ECO:0000256" key="6">
    <source>
        <dbReference type="ARBA" id="ARBA00022946"/>
    </source>
</evidence>
<dbReference type="Pfam" id="PF12921">
    <property type="entry name" value="ATP13"/>
    <property type="match status" value="1"/>
</dbReference>
<gene>
    <name evidence="8" type="ORF">Cboi02_000158200</name>
</gene>
<reference evidence="8" key="1">
    <citation type="submission" date="2023-04" db="EMBL/GenBank/DDBJ databases">
        <title>Candida boidinii NBRC 10035.</title>
        <authorList>
            <person name="Ichikawa N."/>
            <person name="Sato H."/>
            <person name="Tonouchi N."/>
        </authorList>
    </citation>
    <scope>NUCLEOTIDE SEQUENCE</scope>
    <source>
        <strain evidence="8">NBRC 10035</strain>
    </source>
</reference>
<evidence type="ECO:0000256" key="4">
    <source>
        <dbReference type="ARBA" id="ARBA00011657"/>
    </source>
</evidence>
<keyword evidence="6" id="KW-0809">Transit peptide</keyword>
<sequence length="655" mass="77915">MFKIRSSILNSHRILPTIISSSHQNARLQSTLTIPDLIKLKQFLQNPDTLMVNSPEDNINADTDPTTPAQTKTHSNKIDSFEYSGKNFIDLINENFNQEQIDLNNNFIASPSKDFENLYINKDTNDKQNETEKFIASRDIDIKDYKRFEKLLHILNKGNDLELFNYLMRYKNVIESKFLKNLNSFEISTIIKRLVNFQLKILEFNKFEKLNSSKILKDTNYDSNFEVVKKSYSNILSLIKIIKNSNKKLYKFNLNDYENLINLQFKNNKFKSTIRTILELETIVESKNNYQDLKLNNFIWNIKLKLLGDANIVNWKFDRYKLYTTKIDKISENYKYKNGENISGENLLNQYSKSNLIPNNEIHSSFILSFGKQKNLNLLDNYILKIFGISENSFNYFEMLKEDKDIILFNRLNNPPNLNLLISILYSYSINYNLLKSFKIINLFLKNYKITNNYNENLSKFFNHLFKMTGLTLKNIHKNYLESIFKLNKFQNDEFYSNFKNFKLTDEIIDLIWIKILNNYSNNYYLIPNNLFKLKIKYSSTESLLSELPIIYNKLIINNNTNKQNKNNHFNYSINENLYISYINKCRIGLQKNLKFYEAELLINNYSINDEMKEILLNNLNKNQTKYLNRLREDDKEKRKQNLINDDEDNMLGLW</sequence>
<name>A0A9W6SXY6_CANBO</name>
<evidence type="ECO:0000256" key="7">
    <source>
        <dbReference type="ARBA" id="ARBA00023128"/>
    </source>
</evidence>
<accession>A0A9W6SXY6</accession>
<comment type="subcellular location">
    <subcellularLocation>
        <location evidence="2">Mitochondrion</location>
    </subcellularLocation>
</comment>
<comment type="subunit">
    <text evidence="4">Binds to the 5'UTR of the OLI1 mRNA.</text>
</comment>
<protein>
    <recommendedName>
        <fullName evidence="5">ATPase expression protein 2, mitochondrial</fullName>
    </recommendedName>
</protein>
<evidence type="ECO:0000256" key="2">
    <source>
        <dbReference type="ARBA" id="ARBA00004173"/>
    </source>
</evidence>
<dbReference type="GO" id="GO:0005739">
    <property type="term" value="C:mitochondrion"/>
    <property type="evidence" value="ECO:0007669"/>
    <property type="project" value="UniProtKB-SubCell"/>
</dbReference>
<comment type="similarity">
    <text evidence="3">Belongs to the AEP2 family.</text>
</comment>
<evidence type="ECO:0000313" key="8">
    <source>
        <dbReference type="EMBL" id="GME68337.1"/>
    </source>
</evidence>
<comment type="caution">
    <text evidence="8">The sequence shown here is derived from an EMBL/GenBank/DDBJ whole genome shotgun (WGS) entry which is preliminary data.</text>
</comment>
<keyword evidence="7" id="KW-0496">Mitochondrion</keyword>
<dbReference type="InterPro" id="IPR024319">
    <property type="entry name" value="ATPase_expression_mit"/>
</dbReference>
<comment type="function">
    <text evidence="1">Required for translation of the mitochondrial OLI1 transcript coding for the mitochondrial ATP synthase subunit 9.</text>
</comment>
<dbReference type="EMBL" id="BSXN01000385">
    <property type="protein sequence ID" value="GME68337.1"/>
    <property type="molecule type" value="Genomic_DNA"/>
</dbReference>
<evidence type="ECO:0000256" key="3">
    <source>
        <dbReference type="ARBA" id="ARBA00009790"/>
    </source>
</evidence>
<keyword evidence="9" id="KW-1185">Reference proteome</keyword>